<organism evidence="3 4">
    <name type="scientific">Bacillus phage Aurora</name>
    <dbReference type="NCBI Taxonomy" id="1874000"/>
    <lineage>
        <taxon>Viruses</taxon>
        <taxon>Duplodnaviria</taxon>
        <taxon>Heunggongvirae</taxon>
        <taxon>Uroviricota</taxon>
        <taxon>Caudoviricetes</taxon>
        <taxon>Salasmaviridae</taxon>
        <taxon>Northropvirinae</taxon>
        <taxon>Claudivirus</taxon>
        <taxon>Claudivirus aurora</taxon>
    </lineage>
</organism>
<dbReference type="EMBL" id="KX349899">
    <property type="protein sequence ID" value="ANT41131.1"/>
    <property type="molecule type" value="Genomic_DNA"/>
</dbReference>
<dbReference type="OrthoDB" id="15239at10239"/>
<dbReference type="Proteomes" id="UP000201440">
    <property type="component" value="Segment"/>
</dbReference>
<evidence type="ECO:0000313" key="4">
    <source>
        <dbReference type="Proteomes" id="UP000201440"/>
    </source>
</evidence>
<name>A0A1B1PAE7_9CAUD</name>
<dbReference type="InterPro" id="IPR000424">
    <property type="entry name" value="Primosome_PriB/ssb"/>
</dbReference>
<dbReference type="InterPro" id="IPR011344">
    <property type="entry name" value="ssDNA-bd"/>
</dbReference>
<dbReference type="GeneID" id="29068882"/>
<gene>
    <name evidence="3" type="ORF">AURORA_17</name>
</gene>
<reference evidence="3 4" key="1">
    <citation type="submission" date="2016-05" db="EMBL/GenBank/DDBJ databases">
        <authorList>
            <person name="Lavstsen T."/>
            <person name="Jespersen J.S."/>
        </authorList>
    </citation>
    <scope>NUCLEOTIDE SEQUENCE [LARGE SCALE GENOMIC DNA]</scope>
</reference>
<dbReference type="SUPFAM" id="SSF50249">
    <property type="entry name" value="Nucleic acid-binding proteins"/>
    <property type="match status" value="1"/>
</dbReference>
<keyword evidence="4" id="KW-1185">Reference proteome</keyword>
<dbReference type="InterPro" id="IPR012340">
    <property type="entry name" value="NA-bd_OB-fold"/>
</dbReference>
<dbReference type="NCBIfam" id="TIGR00621">
    <property type="entry name" value="ssb"/>
    <property type="match status" value="1"/>
</dbReference>
<proteinExistence type="inferred from homology"/>
<sequence length="125" mass="14305">MNLDNDPNNIKRRKKEFKMNKVSIVGRLVSDVKLRQTESGKFVGSVTVAVQRNYKNANGDYESDFPQVVIWGKQAEIVAEHVKKGHMVGFTGRIATRMYEKDGIKNYITEVIAEDFTFLQPKPQQ</sequence>
<evidence type="ECO:0000256" key="2">
    <source>
        <dbReference type="PIRNR" id="PIRNR002070"/>
    </source>
</evidence>
<accession>A0A1B1PAE7</accession>
<dbReference type="RefSeq" id="YP_009292368.1">
    <property type="nucleotide sequence ID" value="NC_031121.1"/>
</dbReference>
<evidence type="ECO:0000256" key="1">
    <source>
        <dbReference type="ARBA" id="ARBA00023125"/>
    </source>
</evidence>
<protein>
    <recommendedName>
        <fullName evidence="2">Single-stranded DNA-binding protein</fullName>
    </recommendedName>
</protein>
<dbReference type="HAMAP" id="MF_00984">
    <property type="entry name" value="SSB"/>
    <property type="match status" value="1"/>
</dbReference>
<evidence type="ECO:0000313" key="3">
    <source>
        <dbReference type="EMBL" id="ANT41131.1"/>
    </source>
</evidence>
<dbReference type="PROSITE" id="PS50935">
    <property type="entry name" value="SSB"/>
    <property type="match status" value="1"/>
</dbReference>
<keyword evidence="1 2" id="KW-0238">DNA-binding</keyword>
<dbReference type="GO" id="GO:0003697">
    <property type="term" value="F:single-stranded DNA binding"/>
    <property type="evidence" value="ECO:0007669"/>
    <property type="project" value="InterPro"/>
</dbReference>
<dbReference type="PANTHER" id="PTHR10302">
    <property type="entry name" value="SINGLE-STRANDED DNA-BINDING PROTEIN"/>
    <property type="match status" value="1"/>
</dbReference>
<dbReference type="PANTHER" id="PTHR10302:SF27">
    <property type="entry name" value="SINGLE-STRANDED DNA-BINDING PROTEIN"/>
    <property type="match status" value="1"/>
</dbReference>
<dbReference type="CDD" id="cd04496">
    <property type="entry name" value="SSB_OBF"/>
    <property type="match status" value="1"/>
</dbReference>
<dbReference type="PIRSF" id="PIRSF002070">
    <property type="entry name" value="SSB"/>
    <property type="match status" value="1"/>
</dbReference>
<dbReference type="GO" id="GO:0006260">
    <property type="term" value="P:DNA replication"/>
    <property type="evidence" value="ECO:0007669"/>
    <property type="project" value="InterPro"/>
</dbReference>
<dbReference type="Pfam" id="PF00436">
    <property type="entry name" value="SSB"/>
    <property type="match status" value="1"/>
</dbReference>
<dbReference type="Gene3D" id="2.40.50.140">
    <property type="entry name" value="Nucleic acid-binding proteins"/>
    <property type="match status" value="1"/>
</dbReference>
<dbReference type="GO" id="GO:0009295">
    <property type="term" value="C:nucleoid"/>
    <property type="evidence" value="ECO:0007669"/>
    <property type="project" value="TreeGrafter"/>
</dbReference>
<dbReference type="KEGG" id="vg:29068882"/>